<keyword evidence="3" id="KW-1185">Reference proteome</keyword>
<dbReference type="Gramene" id="AET2Gv20638800.1">
    <property type="protein sequence ID" value="AET2Gv20638800.1"/>
    <property type="gene ID" value="AET2Gv20638800"/>
</dbReference>
<evidence type="ECO:0000313" key="3">
    <source>
        <dbReference type="Proteomes" id="UP000015105"/>
    </source>
</evidence>
<dbReference type="EnsemblPlants" id="AET2Gv20638800.2">
    <property type="protein sequence ID" value="AET2Gv20638800.2"/>
    <property type="gene ID" value="AET2Gv20638800"/>
</dbReference>
<protein>
    <recommendedName>
        <fullName evidence="4">Transposase Tc1-like domain-containing protein</fullName>
    </recommendedName>
</protein>
<reference evidence="2" key="4">
    <citation type="submission" date="2019-03" db="UniProtKB">
        <authorList>
            <consortium name="EnsemblPlants"/>
        </authorList>
    </citation>
    <scope>IDENTIFICATION</scope>
</reference>
<accession>A0A453BUZ7</accession>
<organism evidence="2 3">
    <name type="scientific">Aegilops tauschii subsp. strangulata</name>
    <name type="common">Goatgrass</name>
    <dbReference type="NCBI Taxonomy" id="200361"/>
    <lineage>
        <taxon>Eukaryota</taxon>
        <taxon>Viridiplantae</taxon>
        <taxon>Streptophyta</taxon>
        <taxon>Embryophyta</taxon>
        <taxon>Tracheophyta</taxon>
        <taxon>Spermatophyta</taxon>
        <taxon>Magnoliopsida</taxon>
        <taxon>Liliopsida</taxon>
        <taxon>Poales</taxon>
        <taxon>Poaceae</taxon>
        <taxon>BOP clade</taxon>
        <taxon>Pooideae</taxon>
        <taxon>Triticodae</taxon>
        <taxon>Triticeae</taxon>
        <taxon>Triticinae</taxon>
        <taxon>Aegilops</taxon>
    </lineage>
</organism>
<dbReference type="GO" id="GO:0003676">
    <property type="term" value="F:nucleic acid binding"/>
    <property type="evidence" value="ECO:0007669"/>
    <property type="project" value="InterPro"/>
</dbReference>
<feature type="region of interest" description="Disordered" evidence="1">
    <location>
        <begin position="90"/>
        <end position="109"/>
    </location>
</feature>
<name>A0A453BUZ7_AEGTS</name>
<evidence type="ECO:0000256" key="1">
    <source>
        <dbReference type="SAM" id="MobiDB-lite"/>
    </source>
</evidence>
<dbReference type="InterPro" id="IPR036397">
    <property type="entry name" value="RNaseH_sf"/>
</dbReference>
<dbReference type="Gramene" id="AET2Gv20638800.2">
    <property type="protein sequence ID" value="AET2Gv20638800.2"/>
    <property type="gene ID" value="AET2Gv20638800"/>
</dbReference>
<feature type="region of interest" description="Disordered" evidence="1">
    <location>
        <begin position="260"/>
        <end position="279"/>
    </location>
</feature>
<sequence length="279" mass="32559">MNWMPQEDEGKEDEAQEEEDEVMNWILQEKRRELSDKERHGVYFALLVIELRDGSVQPDDKLLVSNLLDISVRSVERIWEYAKKQIADGKEVDVSSKKPGRSGRKRKELDLERTSTIPLNKRRTIRYLARSLGVARSTLHKRFHLNELNRITSTVKPHIKLENKLARLKFCMSIVDDNSISTSRAMLKPMTNMVHIDEKWFDMTRVKNSYYVLPGEPKPKRTMSNTHSIGKVMFLTAVARPRYNNEGELTFDGRSAFGHSSKRLRRSGQVRTEQREQKC</sequence>
<dbReference type="EnsemblPlants" id="AET2Gv20638800.1">
    <property type="protein sequence ID" value="AET2Gv20638800.1"/>
    <property type="gene ID" value="AET2Gv20638800"/>
</dbReference>
<reference evidence="3" key="1">
    <citation type="journal article" date="2014" name="Science">
        <title>Ancient hybridizations among the ancestral genomes of bread wheat.</title>
        <authorList>
            <consortium name="International Wheat Genome Sequencing Consortium,"/>
            <person name="Marcussen T."/>
            <person name="Sandve S.R."/>
            <person name="Heier L."/>
            <person name="Spannagl M."/>
            <person name="Pfeifer M."/>
            <person name="Jakobsen K.S."/>
            <person name="Wulff B.B."/>
            <person name="Steuernagel B."/>
            <person name="Mayer K.F."/>
            <person name="Olsen O.A."/>
        </authorList>
    </citation>
    <scope>NUCLEOTIDE SEQUENCE [LARGE SCALE GENOMIC DNA]</scope>
    <source>
        <strain evidence="3">cv. AL8/78</strain>
    </source>
</reference>
<reference evidence="2" key="5">
    <citation type="journal article" date="2021" name="G3 (Bethesda)">
        <title>Aegilops tauschii genome assembly Aet v5.0 features greater sequence contiguity and improved annotation.</title>
        <authorList>
            <person name="Wang L."/>
            <person name="Zhu T."/>
            <person name="Rodriguez J.C."/>
            <person name="Deal K.R."/>
            <person name="Dubcovsky J."/>
            <person name="McGuire P.E."/>
            <person name="Lux T."/>
            <person name="Spannagl M."/>
            <person name="Mayer K.F.X."/>
            <person name="Baldrich P."/>
            <person name="Meyers B.C."/>
            <person name="Huo N."/>
            <person name="Gu Y.Q."/>
            <person name="Zhou H."/>
            <person name="Devos K.M."/>
            <person name="Bennetzen J.L."/>
            <person name="Unver T."/>
            <person name="Budak H."/>
            <person name="Gulick P.J."/>
            <person name="Galiba G."/>
            <person name="Kalapos B."/>
            <person name="Nelson D.R."/>
            <person name="Li P."/>
            <person name="You F.M."/>
            <person name="Luo M.C."/>
            <person name="Dvorak J."/>
        </authorList>
    </citation>
    <scope>NUCLEOTIDE SEQUENCE [LARGE SCALE GENOMIC DNA]</scope>
    <source>
        <strain evidence="2">cv. AL8/78</strain>
    </source>
</reference>
<dbReference type="Gene3D" id="3.30.420.10">
    <property type="entry name" value="Ribonuclease H-like superfamily/Ribonuclease H"/>
    <property type="match status" value="1"/>
</dbReference>
<evidence type="ECO:0008006" key="4">
    <source>
        <dbReference type="Google" id="ProtNLM"/>
    </source>
</evidence>
<feature type="region of interest" description="Disordered" evidence="1">
    <location>
        <begin position="1"/>
        <end position="21"/>
    </location>
</feature>
<dbReference type="AlphaFoldDB" id="A0A453BUZ7"/>
<reference evidence="3" key="2">
    <citation type="journal article" date="2017" name="Nat. Plants">
        <title>The Aegilops tauschii genome reveals multiple impacts of transposons.</title>
        <authorList>
            <person name="Zhao G."/>
            <person name="Zou C."/>
            <person name="Li K."/>
            <person name="Wang K."/>
            <person name="Li T."/>
            <person name="Gao L."/>
            <person name="Zhang X."/>
            <person name="Wang H."/>
            <person name="Yang Z."/>
            <person name="Liu X."/>
            <person name="Jiang W."/>
            <person name="Mao L."/>
            <person name="Kong X."/>
            <person name="Jiao Y."/>
            <person name="Jia J."/>
        </authorList>
    </citation>
    <scope>NUCLEOTIDE SEQUENCE [LARGE SCALE GENOMIC DNA]</scope>
    <source>
        <strain evidence="3">cv. AL8/78</strain>
    </source>
</reference>
<dbReference type="PANTHER" id="PTHR47169:SF2">
    <property type="entry name" value="OS01G0541250 PROTEIN"/>
    <property type="match status" value="1"/>
</dbReference>
<proteinExistence type="predicted"/>
<reference evidence="2" key="3">
    <citation type="journal article" date="2017" name="Nature">
        <title>Genome sequence of the progenitor of the wheat D genome Aegilops tauschii.</title>
        <authorList>
            <person name="Luo M.C."/>
            <person name="Gu Y.Q."/>
            <person name="Puiu D."/>
            <person name="Wang H."/>
            <person name="Twardziok S.O."/>
            <person name="Deal K.R."/>
            <person name="Huo N."/>
            <person name="Zhu T."/>
            <person name="Wang L."/>
            <person name="Wang Y."/>
            <person name="McGuire P.E."/>
            <person name="Liu S."/>
            <person name="Long H."/>
            <person name="Ramasamy R.K."/>
            <person name="Rodriguez J.C."/>
            <person name="Van S.L."/>
            <person name="Yuan L."/>
            <person name="Wang Z."/>
            <person name="Xia Z."/>
            <person name="Xiao L."/>
            <person name="Anderson O.D."/>
            <person name="Ouyang S."/>
            <person name="Liang Y."/>
            <person name="Zimin A.V."/>
            <person name="Pertea G."/>
            <person name="Qi P."/>
            <person name="Bennetzen J.L."/>
            <person name="Dai X."/>
            <person name="Dawson M.W."/>
            <person name="Muller H.G."/>
            <person name="Kugler K."/>
            <person name="Rivarola-Duarte L."/>
            <person name="Spannagl M."/>
            <person name="Mayer K.F.X."/>
            <person name="Lu F.H."/>
            <person name="Bevan M.W."/>
            <person name="Leroy P."/>
            <person name="Li P."/>
            <person name="You F.M."/>
            <person name="Sun Q."/>
            <person name="Liu Z."/>
            <person name="Lyons E."/>
            <person name="Wicker T."/>
            <person name="Salzberg S.L."/>
            <person name="Devos K.M."/>
            <person name="Dvorak J."/>
        </authorList>
    </citation>
    <scope>NUCLEOTIDE SEQUENCE [LARGE SCALE GENOMIC DNA]</scope>
    <source>
        <strain evidence="2">cv. AL8/78</strain>
    </source>
</reference>
<dbReference type="Proteomes" id="UP000015105">
    <property type="component" value="Chromosome 2D"/>
</dbReference>
<evidence type="ECO:0000313" key="2">
    <source>
        <dbReference type="EnsemblPlants" id="AET2Gv20638800.2"/>
    </source>
</evidence>
<dbReference type="PANTHER" id="PTHR47169">
    <property type="entry name" value="OS01G0541250 PROTEIN"/>
    <property type="match status" value="1"/>
</dbReference>